<feature type="non-terminal residue" evidence="1">
    <location>
        <position position="1"/>
    </location>
</feature>
<gene>
    <name evidence="1" type="ORF">LCGC14_2375190</name>
</gene>
<proteinExistence type="predicted"/>
<comment type="caution">
    <text evidence="1">The sequence shown here is derived from an EMBL/GenBank/DDBJ whole genome shotgun (WGS) entry which is preliminary data.</text>
</comment>
<organism evidence="1">
    <name type="scientific">marine sediment metagenome</name>
    <dbReference type="NCBI Taxonomy" id="412755"/>
    <lineage>
        <taxon>unclassified sequences</taxon>
        <taxon>metagenomes</taxon>
        <taxon>ecological metagenomes</taxon>
    </lineage>
</organism>
<name>A0A0F9C2N1_9ZZZZ</name>
<dbReference type="EMBL" id="LAZR01035100">
    <property type="protein sequence ID" value="KKL28429.1"/>
    <property type="molecule type" value="Genomic_DNA"/>
</dbReference>
<sequence length="168" mass="18205">GGCYKCGEDQENPLPEYGDAPYGCPRCGSSRIIFSSAYDKPEGRPPTVDDPLRYFVLCLACKHEGQWADFKGSKSVQTRRTIMSNPLGMGHLIEGKVEQDPMTDRFNIQTVDTDGKPTTFDVQAALEALNGQGVRFTLVSLEDLAKLAKMVEDQGESVLGLGNVGGKG</sequence>
<accession>A0A0F9C2N1</accession>
<evidence type="ECO:0000313" key="1">
    <source>
        <dbReference type="EMBL" id="KKL28429.1"/>
    </source>
</evidence>
<dbReference type="AlphaFoldDB" id="A0A0F9C2N1"/>
<protein>
    <submittedName>
        <fullName evidence="1">Uncharacterized protein</fullName>
    </submittedName>
</protein>
<reference evidence="1" key="1">
    <citation type="journal article" date="2015" name="Nature">
        <title>Complex archaea that bridge the gap between prokaryotes and eukaryotes.</title>
        <authorList>
            <person name="Spang A."/>
            <person name="Saw J.H."/>
            <person name="Jorgensen S.L."/>
            <person name="Zaremba-Niedzwiedzka K."/>
            <person name="Martijn J."/>
            <person name="Lind A.E."/>
            <person name="van Eijk R."/>
            <person name="Schleper C."/>
            <person name="Guy L."/>
            <person name="Ettema T.J."/>
        </authorList>
    </citation>
    <scope>NUCLEOTIDE SEQUENCE</scope>
</reference>